<dbReference type="InterPro" id="IPR050398">
    <property type="entry name" value="HssS/ArlS-like"/>
</dbReference>
<dbReference type="CDD" id="cd00082">
    <property type="entry name" value="HisKA"/>
    <property type="match status" value="1"/>
</dbReference>
<dbReference type="InterPro" id="IPR003594">
    <property type="entry name" value="HATPase_dom"/>
</dbReference>
<dbReference type="AlphaFoldDB" id="A0A6M8E9E7"/>
<evidence type="ECO:0000313" key="13">
    <source>
        <dbReference type="Proteomes" id="UP000503483"/>
    </source>
</evidence>
<keyword evidence="5" id="KW-0808">Transferase</keyword>
<comment type="subcellular location">
    <subcellularLocation>
        <location evidence="2">Membrane</location>
        <topology evidence="2">Multi-pass membrane protein</topology>
    </subcellularLocation>
</comment>
<evidence type="ECO:0000256" key="5">
    <source>
        <dbReference type="ARBA" id="ARBA00022679"/>
    </source>
</evidence>
<evidence type="ECO:0000256" key="8">
    <source>
        <dbReference type="ARBA" id="ARBA00022989"/>
    </source>
</evidence>
<keyword evidence="9 10" id="KW-0472">Membrane</keyword>
<dbReference type="SUPFAM" id="SSF55874">
    <property type="entry name" value="ATPase domain of HSP90 chaperone/DNA topoisomerase II/histidine kinase"/>
    <property type="match status" value="1"/>
</dbReference>
<keyword evidence="8 10" id="KW-1133">Transmembrane helix</keyword>
<keyword evidence="13" id="KW-1185">Reference proteome</keyword>
<dbReference type="EMBL" id="CP042652">
    <property type="protein sequence ID" value="QKE27883.1"/>
    <property type="molecule type" value="Genomic_DNA"/>
</dbReference>
<dbReference type="InterPro" id="IPR003661">
    <property type="entry name" value="HisK_dim/P_dom"/>
</dbReference>
<dbReference type="InterPro" id="IPR036890">
    <property type="entry name" value="HATPase_C_sf"/>
</dbReference>
<organism evidence="12 13">
    <name type="scientific">Arcobacter acticola</name>
    <dbReference type="NCBI Taxonomy" id="1849015"/>
    <lineage>
        <taxon>Bacteria</taxon>
        <taxon>Pseudomonadati</taxon>
        <taxon>Campylobacterota</taxon>
        <taxon>Epsilonproteobacteria</taxon>
        <taxon>Campylobacterales</taxon>
        <taxon>Arcobacteraceae</taxon>
        <taxon>Arcobacter</taxon>
    </lineage>
</organism>
<dbReference type="InterPro" id="IPR047994">
    <property type="entry name" value="ArsS-like"/>
</dbReference>
<keyword evidence="7 12" id="KW-0418">Kinase</keyword>
<feature type="transmembrane region" description="Helical" evidence="10">
    <location>
        <begin position="138"/>
        <end position="158"/>
    </location>
</feature>
<protein>
    <recommendedName>
        <fullName evidence="3">histidine kinase</fullName>
        <ecNumber evidence="3">2.7.13.3</ecNumber>
    </recommendedName>
</protein>
<dbReference type="RefSeq" id="WP_172124989.1">
    <property type="nucleotide sequence ID" value="NZ_CP042652.1"/>
</dbReference>
<keyword evidence="6 10" id="KW-0812">Transmembrane</keyword>
<evidence type="ECO:0000256" key="6">
    <source>
        <dbReference type="ARBA" id="ARBA00022692"/>
    </source>
</evidence>
<dbReference type="PANTHER" id="PTHR45528">
    <property type="entry name" value="SENSOR HISTIDINE KINASE CPXA"/>
    <property type="match status" value="1"/>
</dbReference>
<evidence type="ECO:0000256" key="3">
    <source>
        <dbReference type="ARBA" id="ARBA00012438"/>
    </source>
</evidence>
<reference evidence="12 13" key="1">
    <citation type="submission" date="2019-08" db="EMBL/GenBank/DDBJ databases">
        <title>Complete genome sequence of Arcobacter acticola.</title>
        <authorList>
            <person name="Miller W."/>
        </authorList>
    </citation>
    <scope>NUCLEOTIDE SEQUENCE [LARGE SCALE GENOMIC DNA]</scope>
    <source>
        <strain evidence="12 13">KCTC 52212</strain>
    </source>
</reference>
<dbReference type="Gene3D" id="1.10.287.130">
    <property type="match status" value="1"/>
</dbReference>
<evidence type="ECO:0000256" key="9">
    <source>
        <dbReference type="ARBA" id="ARBA00023136"/>
    </source>
</evidence>
<feature type="transmembrane region" description="Helical" evidence="10">
    <location>
        <begin position="6"/>
        <end position="29"/>
    </location>
</feature>
<dbReference type="SMART" id="SM00387">
    <property type="entry name" value="HATPase_c"/>
    <property type="match status" value="1"/>
</dbReference>
<proteinExistence type="predicted"/>
<dbReference type="Gene3D" id="3.30.565.10">
    <property type="entry name" value="Histidine kinase-like ATPase, C-terminal domain"/>
    <property type="match status" value="1"/>
</dbReference>
<feature type="domain" description="Histidine kinase" evidence="11">
    <location>
        <begin position="221"/>
        <end position="416"/>
    </location>
</feature>
<evidence type="ECO:0000313" key="12">
    <source>
        <dbReference type="EMBL" id="QKE27883.1"/>
    </source>
</evidence>
<dbReference type="Proteomes" id="UP000503483">
    <property type="component" value="Chromosome"/>
</dbReference>
<dbReference type="PANTHER" id="PTHR45528:SF12">
    <property type="entry name" value="SENSOR HISTIDINE KINASE ARSS"/>
    <property type="match status" value="1"/>
</dbReference>
<evidence type="ECO:0000256" key="7">
    <source>
        <dbReference type="ARBA" id="ARBA00022777"/>
    </source>
</evidence>
<keyword evidence="4" id="KW-0597">Phosphoprotein</keyword>
<evidence type="ECO:0000256" key="10">
    <source>
        <dbReference type="SAM" id="Phobius"/>
    </source>
</evidence>
<sequence length="416" mass="48290">MNRQSIFFTITVSFIISVLLVIASFVVLVTHDYRAKEGQLLDKYIPVIKMLARQERVGFDENFLKNLEEIEYTLFLDTGKINAITYNPKTKVLVEKNHPKFNDIFRVLSLDNTNYIYIKKRNDTLLIRDNSSSNSNSLLYITLVFSILLITIILVYLITLRKLIPLKILKDKVKTLGDENFDFECCNSNSKDEVSLLGMEFKKTALKLKSLKEARNIFIRNIMHELKTPITKGKFLTQLEQNEENNEKLKSVFSRLESLINEFASIEELISSSKNIEKKIYFLEDIIDNAKDILMIEDEHVIGKFENKKLEINFKLFSIAIKNLIDNAVKYSPNKEVIIKNENENIIFENQGEILENPLESYFEPFSSNEDKSKDSFGLGLYIVHNILKANAYTLEYEHIDGINRFICKKDEVSTI</sequence>
<gene>
    <name evidence="12" type="ORF">AACT_0681</name>
</gene>
<dbReference type="GO" id="GO:0000155">
    <property type="term" value="F:phosphorelay sensor kinase activity"/>
    <property type="evidence" value="ECO:0007669"/>
    <property type="project" value="InterPro"/>
</dbReference>
<comment type="catalytic activity">
    <reaction evidence="1">
        <text>ATP + protein L-histidine = ADP + protein N-phospho-L-histidine.</text>
        <dbReference type="EC" id="2.7.13.3"/>
    </reaction>
</comment>
<dbReference type="CDD" id="cd00075">
    <property type="entry name" value="HATPase"/>
    <property type="match status" value="1"/>
</dbReference>
<accession>A0A6M8E9E7</accession>
<evidence type="ECO:0000256" key="4">
    <source>
        <dbReference type="ARBA" id="ARBA00022553"/>
    </source>
</evidence>
<dbReference type="SUPFAM" id="SSF47384">
    <property type="entry name" value="Homodimeric domain of signal transducing histidine kinase"/>
    <property type="match status" value="1"/>
</dbReference>
<dbReference type="Pfam" id="PF02518">
    <property type="entry name" value="HATPase_c"/>
    <property type="match status" value="1"/>
</dbReference>
<evidence type="ECO:0000259" key="11">
    <source>
        <dbReference type="PROSITE" id="PS50109"/>
    </source>
</evidence>
<dbReference type="PROSITE" id="PS50109">
    <property type="entry name" value="HIS_KIN"/>
    <property type="match status" value="1"/>
</dbReference>
<evidence type="ECO:0000256" key="1">
    <source>
        <dbReference type="ARBA" id="ARBA00000085"/>
    </source>
</evidence>
<dbReference type="GO" id="GO:0016020">
    <property type="term" value="C:membrane"/>
    <property type="evidence" value="ECO:0007669"/>
    <property type="project" value="UniProtKB-SubCell"/>
</dbReference>
<name>A0A6M8E9E7_9BACT</name>
<dbReference type="KEGG" id="paco:AACT_0681"/>
<dbReference type="InterPro" id="IPR005467">
    <property type="entry name" value="His_kinase_dom"/>
</dbReference>
<dbReference type="NCBIfam" id="NF038389">
    <property type="entry name" value="ArsS_fam_HK"/>
    <property type="match status" value="1"/>
</dbReference>
<evidence type="ECO:0000256" key="2">
    <source>
        <dbReference type="ARBA" id="ARBA00004141"/>
    </source>
</evidence>
<dbReference type="InterPro" id="IPR036097">
    <property type="entry name" value="HisK_dim/P_sf"/>
</dbReference>
<dbReference type="EC" id="2.7.13.3" evidence="3"/>